<evidence type="ECO:0008006" key="3">
    <source>
        <dbReference type="Google" id="ProtNLM"/>
    </source>
</evidence>
<sequence length="267" mass="29391">MTRIHRIAALLGLALILGGCTSKPVYNAREDFSKELGFTNDQMSRAIVTALHDRQWVVQSVKPGMVKAAITIRGKHHAEVNIPYTPTSFEVVYRSSWGLDYKNGNIHGNYNRWVNNLRDNVLKQLQFDPNIEYVNNLGIINQGVDAPTLLSFREGVKRATDAGLLDGSVTFYLAGQALPMQVRTLQTVSSSRKTNGSNKSDADACYWALQSALANLQKAAKEADANAVVNIASVDQRNVFKDPEKFQCRAGMLVSSVALRGDLAHVD</sequence>
<proteinExistence type="predicted"/>
<keyword evidence="2" id="KW-1185">Reference proteome</keyword>
<dbReference type="EMBL" id="JAMDGY010000024">
    <property type="protein sequence ID" value="MDD0990956.1"/>
    <property type="molecule type" value="Genomic_DNA"/>
</dbReference>
<accession>A0ABT5NS15</accession>
<organism evidence="1 2">
    <name type="scientific">Pseudomonas fontis</name>
    <dbReference type="NCBI Taxonomy" id="2942633"/>
    <lineage>
        <taxon>Bacteria</taxon>
        <taxon>Pseudomonadati</taxon>
        <taxon>Pseudomonadota</taxon>
        <taxon>Gammaproteobacteria</taxon>
        <taxon>Pseudomonadales</taxon>
        <taxon>Pseudomonadaceae</taxon>
        <taxon>Pseudomonas</taxon>
    </lineage>
</organism>
<reference evidence="1 2" key="1">
    <citation type="submission" date="2022-05" db="EMBL/GenBank/DDBJ databases">
        <title>Novel Pseudomonas spp. Isolated from a Rainbow Trout Aquaculture Facility.</title>
        <authorList>
            <person name="Testerman T."/>
            <person name="Graf J."/>
        </authorList>
    </citation>
    <scope>NUCLEOTIDE SEQUENCE [LARGE SCALE GENOMIC DNA]</scope>
    <source>
        <strain evidence="1 2">ID681</strain>
    </source>
</reference>
<name>A0ABT5NS15_9PSED</name>
<protein>
    <recommendedName>
        <fullName evidence="3">Lipoprotein</fullName>
    </recommendedName>
</protein>
<dbReference type="RefSeq" id="WP_273909976.1">
    <property type="nucleotide sequence ID" value="NZ_JAMDGX010000020.1"/>
</dbReference>
<evidence type="ECO:0000313" key="2">
    <source>
        <dbReference type="Proteomes" id="UP001148203"/>
    </source>
</evidence>
<comment type="caution">
    <text evidence="1">The sequence shown here is derived from an EMBL/GenBank/DDBJ whole genome shotgun (WGS) entry which is preliminary data.</text>
</comment>
<gene>
    <name evidence="1" type="ORF">M5G11_10450</name>
</gene>
<dbReference type="Proteomes" id="UP001148203">
    <property type="component" value="Unassembled WGS sequence"/>
</dbReference>
<evidence type="ECO:0000313" key="1">
    <source>
        <dbReference type="EMBL" id="MDD0990956.1"/>
    </source>
</evidence>
<dbReference type="PROSITE" id="PS51257">
    <property type="entry name" value="PROKAR_LIPOPROTEIN"/>
    <property type="match status" value="1"/>
</dbReference>